<dbReference type="RefSeq" id="WP_014264354.1">
    <property type="nucleotide sequence ID" value="NC_016631.1"/>
</dbReference>
<organism evidence="1 2">
    <name type="scientific">Granulicella mallensis (strain ATCC BAA-1857 / DSM 23137 / MP5ACTX8)</name>
    <dbReference type="NCBI Taxonomy" id="682795"/>
    <lineage>
        <taxon>Bacteria</taxon>
        <taxon>Pseudomonadati</taxon>
        <taxon>Acidobacteriota</taxon>
        <taxon>Terriglobia</taxon>
        <taxon>Terriglobales</taxon>
        <taxon>Acidobacteriaceae</taxon>
        <taxon>Granulicella</taxon>
    </lineage>
</organism>
<evidence type="ECO:0000313" key="2">
    <source>
        <dbReference type="Proteomes" id="UP000007113"/>
    </source>
</evidence>
<sequence length="90" mass="10069">MKERLKSYDRIVKNIRISIKFQSVNGLGRISFSSFLFLSRGVFSLLADIGLRDPANNAILRTNRQAYALVSSHTGAFPVQFPKLQNAPSI</sequence>
<dbReference type="HOGENOM" id="CLU_2436669_0_0_0"/>
<accession>G8NWU6</accession>
<dbReference type="Proteomes" id="UP000007113">
    <property type="component" value="Chromosome"/>
</dbReference>
<reference evidence="1 2" key="1">
    <citation type="submission" date="2011-11" db="EMBL/GenBank/DDBJ databases">
        <title>Complete sequence of Granulicella mallensis MP5ACTX8.</title>
        <authorList>
            <consortium name="US DOE Joint Genome Institute"/>
            <person name="Lucas S."/>
            <person name="Copeland A."/>
            <person name="Lapidus A."/>
            <person name="Cheng J.-F."/>
            <person name="Goodwin L."/>
            <person name="Pitluck S."/>
            <person name="Peters L."/>
            <person name="Lu M."/>
            <person name="Detter J.C."/>
            <person name="Han C."/>
            <person name="Tapia R."/>
            <person name="Land M."/>
            <person name="Hauser L."/>
            <person name="Kyrpides N."/>
            <person name="Ivanova N."/>
            <person name="Mikhailova N."/>
            <person name="Pagani I."/>
            <person name="Rawat S."/>
            <person name="Mannisto M."/>
            <person name="Haggblom M."/>
            <person name="Woyke T."/>
        </authorList>
    </citation>
    <scope>NUCLEOTIDE SEQUENCE [LARGE SCALE GENOMIC DNA]</scope>
    <source>
        <strain evidence="2">ATCC BAA-1857 / DSM 23137 / MP5ACTX8</strain>
    </source>
</reference>
<name>G8NWU6_GRAMM</name>
<dbReference type="EMBL" id="CP003130">
    <property type="protein sequence ID" value="AEU35474.1"/>
    <property type="molecule type" value="Genomic_DNA"/>
</dbReference>
<keyword evidence="2" id="KW-1185">Reference proteome</keyword>
<evidence type="ECO:0000313" key="1">
    <source>
        <dbReference type="EMBL" id="AEU35474.1"/>
    </source>
</evidence>
<proteinExistence type="predicted"/>
<protein>
    <submittedName>
        <fullName evidence="1">Uncharacterized protein</fullName>
    </submittedName>
</protein>
<gene>
    <name evidence="1" type="ordered locus">AciX8_1129</name>
</gene>
<dbReference type="AlphaFoldDB" id="G8NWU6"/>
<dbReference type="KEGG" id="gma:AciX8_1129"/>
<dbReference type="STRING" id="682795.AciX8_1129"/>